<keyword evidence="3" id="KW-1185">Reference proteome</keyword>
<evidence type="ECO:0000256" key="1">
    <source>
        <dbReference type="SAM" id="Phobius"/>
    </source>
</evidence>
<keyword evidence="1" id="KW-1133">Transmembrane helix</keyword>
<dbReference type="Proteomes" id="UP000053800">
    <property type="component" value="Unassembled WGS sequence"/>
</dbReference>
<proteinExistence type="predicted"/>
<organism evidence="2 3">
    <name type="scientific">Cryptococcus bacillisporus CA1873</name>
    <dbReference type="NCBI Taxonomy" id="1296111"/>
    <lineage>
        <taxon>Eukaryota</taxon>
        <taxon>Fungi</taxon>
        <taxon>Dikarya</taxon>
        <taxon>Basidiomycota</taxon>
        <taxon>Agaricomycotina</taxon>
        <taxon>Tremellomycetes</taxon>
        <taxon>Tremellales</taxon>
        <taxon>Cryptococcaceae</taxon>
        <taxon>Cryptococcus</taxon>
        <taxon>Cryptococcus gattii species complex</taxon>
    </lineage>
</organism>
<dbReference type="EMBL" id="KN848899">
    <property type="protein sequence ID" value="KIR59935.1"/>
    <property type="molecule type" value="Genomic_DNA"/>
</dbReference>
<feature type="non-terminal residue" evidence="2">
    <location>
        <position position="1"/>
    </location>
</feature>
<name>A0ABR5B8M2_CRYGA</name>
<gene>
    <name evidence="2" type="ORF">I314_04370</name>
</gene>
<evidence type="ECO:0000313" key="3">
    <source>
        <dbReference type="Proteomes" id="UP000053800"/>
    </source>
</evidence>
<feature type="transmembrane region" description="Helical" evidence="1">
    <location>
        <begin position="12"/>
        <end position="28"/>
    </location>
</feature>
<keyword evidence="1" id="KW-0812">Transmembrane</keyword>
<sequence>KMSADSSLPQGAVGLAVVVLICVAVDLFS</sequence>
<accession>A0ABR5B8M2</accession>
<protein>
    <submittedName>
        <fullName evidence="2">Uncharacterized protein</fullName>
    </submittedName>
</protein>
<keyword evidence="1" id="KW-0472">Membrane</keyword>
<evidence type="ECO:0000313" key="2">
    <source>
        <dbReference type="EMBL" id="KIR59935.1"/>
    </source>
</evidence>
<reference evidence="2 3" key="1">
    <citation type="submission" date="2015-01" db="EMBL/GenBank/DDBJ databases">
        <title>The Genome Sequence of Cryptococcus gattii CA1873.</title>
        <authorList>
            <consortium name="The Broad Institute Genomics Platform"/>
            <person name="Cuomo C."/>
            <person name="Litvintseva A."/>
            <person name="Chen Y."/>
            <person name="Heitman J."/>
            <person name="Sun S."/>
            <person name="Springer D."/>
            <person name="Dromer F."/>
            <person name="Young S."/>
            <person name="Zeng Q."/>
            <person name="Gargeya S."/>
            <person name="Abouelleil A."/>
            <person name="Alvarado L."/>
            <person name="Chapman S.B."/>
            <person name="Gainer-Dewar J."/>
            <person name="Goldberg J."/>
            <person name="Griggs A."/>
            <person name="Gujja S."/>
            <person name="Hansen M."/>
            <person name="Howarth C."/>
            <person name="Imamovic A."/>
            <person name="Larimer J."/>
            <person name="Murphy C."/>
            <person name="Naylor J."/>
            <person name="Pearson M."/>
            <person name="Priest M."/>
            <person name="Roberts A."/>
            <person name="Saif S."/>
            <person name="Shea T."/>
            <person name="Sykes S."/>
            <person name="Wortman J."/>
            <person name="Nusbaum C."/>
            <person name="Birren B."/>
        </authorList>
    </citation>
    <scope>NUCLEOTIDE SEQUENCE [LARGE SCALE GENOMIC DNA]</scope>
    <source>
        <strain evidence="2 3">CA1873</strain>
    </source>
</reference>